<evidence type="ECO:0000256" key="3">
    <source>
        <dbReference type="ARBA" id="ARBA00022448"/>
    </source>
</evidence>
<evidence type="ECO:0000256" key="8">
    <source>
        <dbReference type="SAM" id="Phobius"/>
    </source>
</evidence>
<feature type="transmembrane region" description="Helical" evidence="8">
    <location>
        <begin position="78"/>
        <end position="98"/>
    </location>
</feature>
<evidence type="ECO:0000256" key="7">
    <source>
        <dbReference type="SAM" id="MobiDB-lite"/>
    </source>
</evidence>
<keyword evidence="6 8" id="KW-0472">Membrane</keyword>
<dbReference type="PANTHER" id="PTHR10332">
    <property type="entry name" value="EQUILIBRATIVE NUCLEOSIDE TRANSPORTER"/>
    <property type="match status" value="1"/>
</dbReference>
<feature type="transmembrane region" description="Helical" evidence="8">
    <location>
        <begin position="42"/>
        <end position="66"/>
    </location>
</feature>
<reference evidence="9 10" key="1">
    <citation type="submission" date="2019-07" db="EMBL/GenBank/DDBJ databases">
        <title>De Novo Assembly of kiwifruit Actinidia rufa.</title>
        <authorList>
            <person name="Sugita-Konishi S."/>
            <person name="Sato K."/>
            <person name="Mori E."/>
            <person name="Abe Y."/>
            <person name="Kisaki G."/>
            <person name="Hamano K."/>
            <person name="Suezawa K."/>
            <person name="Otani M."/>
            <person name="Fukuda T."/>
            <person name="Manabe T."/>
            <person name="Gomi K."/>
            <person name="Tabuchi M."/>
            <person name="Akimitsu K."/>
            <person name="Kataoka I."/>
        </authorList>
    </citation>
    <scope>NUCLEOTIDE SEQUENCE [LARGE SCALE GENOMIC DNA]</scope>
    <source>
        <strain evidence="10">cv. Fuchu</strain>
    </source>
</reference>
<evidence type="ECO:0000256" key="1">
    <source>
        <dbReference type="ARBA" id="ARBA00004141"/>
    </source>
</evidence>
<accession>A0A7J0EXD5</accession>
<comment type="subcellular location">
    <subcellularLocation>
        <location evidence="1">Membrane</location>
        <topology evidence="1">Multi-pass membrane protein</topology>
    </subcellularLocation>
</comment>
<evidence type="ECO:0000256" key="6">
    <source>
        <dbReference type="ARBA" id="ARBA00023136"/>
    </source>
</evidence>
<dbReference type="GO" id="GO:0005886">
    <property type="term" value="C:plasma membrane"/>
    <property type="evidence" value="ECO:0007669"/>
    <property type="project" value="TreeGrafter"/>
</dbReference>
<dbReference type="PANTHER" id="PTHR10332:SF10">
    <property type="entry name" value="EQUILIBRATIVE NUCLEOSIDE TRANSPORTER 4"/>
    <property type="match status" value="1"/>
</dbReference>
<feature type="transmembrane region" description="Helical" evidence="8">
    <location>
        <begin position="171"/>
        <end position="189"/>
    </location>
</feature>
<sequence length="328" mass="35811">MGVTGSGGAATNEGGDSESSSLLLTPKNTPNKIPKDSFHLAYAIYFTLGAGYLLPWNAFITAVDYFSYLYPEASVDRVFEVVYMLVGLVGLLFVVAYVHKSDSFIRINVGLALFVVSLLVVPVMDVAYIKGRTGMYDGFYVTVVAVALSSVVDALVQGGIIGAAGELPERYMQAVVAGTAASGVLVSFLRIFTKVVYPQDARGLRQNANLYFIVSIAVMIVCIVFYNVAHKLPVIKYYNDLKVQAVNEEKEEKGALTGALWRSTLWDIVGRVKWCGFGVLIIYVVTLSIFPGYITEDVHSQVLKDWYPVLLISGYNLFDLVGKCLTAI</sequence>
<keyword evidence="4 8" id="KW-0812">Transmembrane</keyword>
<dbReference type="Pfam" id="PF01733">
    <property type="entry name" value="Nucleoside_tran"/>
    <property type="match status" value="1"/>
</dbReference>
<feature type="region of interest" description="Disordered" evidence="7">
    <location>
        <begin position="1"/>
        <end position="28"/>
    </location>
</feature>
<dbReference type="InterPro" id="IPR002259">
    <property type="entry name" value="Eqnu_transpt"/>
</dbReference>
<dbReference type="EMBL" id="BJWL01000007">
    <property type="protein sequence ID" value="GFY91053.1"/>
    <property type="molecule type" value="Genomic_DNA"/>
</dbReference>
<feature type="transmembrane region" description="Helical" evidence="8">
    <location>
        <begin position="104"/>
        <end position="127"/>
    </location>
</feature>
<evidence type="ECO:0000256" key="5">
    <source>
        <dbReference type="ARBA" id="ARBA00022989"/>
    </source>
</evidence>
<keyword evidence="10" id="KW-1185">Reference proteome</keyword>
<feature type="transmembrane region" description="Helical" evidence="8">
    <location>
        <begin position="271"/>
        <end position="294"/>
    </location>
</feature>
<keyword evidence="3" id="KW-0813">Transport</keyword>
<name>A0A7J0EXD5_9ERIC</name>
<feature type="transmembrane region" description="Helical" evidence="8">
    <location>
        <begin position="139"/>
        <end position="165"/>
    </location>
</feature>
<organism evidence="9 10">
    <name type="scientific">Actinidia rufa</name>
    <dbReference type="NCBI Taxonomy" id="165716"/>
    <lineage>
        <taxon>Eukaryota</taxon>
        <taxon>Viridiplantae</taxon>
        <taxon>Streptophyta</taxon>
        <taxon>Embryophyta</taxon>
        <taxon>Tracheophyta</taxon>
        <taxon>Spermatophyta</taxon>
        <taxon>Magnoliopsida</taxon>
        <taxon>eudicotyledons</taxon>
        <taxon>Gunneridae</taxon>
        <taxon>Pentapetalae</taxon>
        <taxon>asterids</taxon>
        <taxon>Ericales</taxon>
        <taxon>Actinidiaceae</taxon>
        <taxon>Actinidia</taxon>
    </lineage>
</organism>
<proteinExistence type="inferred from homology"/>
<comment type="caution">
    <text evidence="9">The sequence shown here is derived from an EMBL/GenBank/DDBJ whole genome shotgun (WGS) entry which is preliminary data.</text>
</comment>
<evidence type="ECO:0000256" key="2">
    <source>
        <dbReference type="ARBA" id="ARBA00007965"/>
    </source>
</evidence>
<dbReference type="OrthoDB" id="1856718at2759"/>
<dbReference type="AlphaFoldDB" id="A0A7J0EXD5"/>
<dbReference type="Proteomes" id="UP000585474">
    <property type="component" value="Unassembled WGS sequence"/>
</dbReference>
<dbReference type="GO" id="GO:0005337">
    <property type="term" value="F:nucleoside transmembrane transporter activity"/>
    <property type="evidence" value="ECO:0007669"/>
    <property type="project" value="InterPro"/>
</dbReference>
<evidence type="ECO:0000256" key="4">
    <source>
        <dbReference type="ARBA" id="ARBA00022692"/>
    </source>
</evidence>
<gene>
    <name evidence="9" type="ORF">Acr_07g0012490</name>
</gene>
<keyword evidence="5 8" id="KW-1133">Transmembrane helix</keyword>
<evidence type="ECO:0000313" key="9">
    <source>
        <dbReference type="EMBL" id="GFY91053.1"/>
    </source>
</evidence>
<protein>
    <submittedName>
        <fullName evidence="9">Equilibrative nucleotide transporter 1</fullName>
    </submittedName>
</protein>
<feature type="transmembrane region" description="Helical" evidence="8">
    <location>
        <begin position="210"/>
        <end position="229"/>
    </location>
</feature>
<evidence type="ECO:0000313" key="10">
    <source>
        <dbReference type="Proteomes" id="UP000585474"/>
    </source>
</evidence>
<comment type="similarity">
    <text evidence="2">Belongs to the SLC29A/ENT transporter (TC 2.A.57) family.</text>
</comment>